<proteinExistence type="predicted"/>
<accession>A0A243D1Z4</accession>
<dbReference type="AlphaFoldDB" id="A0A243D1Z4"/>
<gene>
    <name evidence="1" type="ORF">BK749_01605</name>
</gene>
<name>A0A243D1Z4_BACTU</name>
<comment type="caution">
    <text evidence="1">The sequence shown here is derived from an EMBL/GenBank/DDBJ whole genome shotgun (WGS) entry which is preliminary data.</text>
</comment>
<dbReference type="Proteomes" id="UP000194911">
    <property type="component" value="Unassembled WGS sequence"/>
</dbReference>
<organism evidence="1 2">
    <name type="scientific">Bacillus thuringiensis serovar vazensis</name>
    <dbReference type="NCBI Taxonomy" id="180867"/>
    <lineage>
        <taxon>Bacteria</taxon>
        <taxon>Bacillati</taxon>
        <taxon>Bacillota</taxon>
        <taxon>Bacilli</taxon>
        <taxon>Bacillales</taxon>
        <taxon>Bacillaceae</taxon>
        <taxon>Bacillus</taxon>
        <taxon>Bacillus cereus group</taxon>
    </lineage>
</organism>
<dbReference type="EMBL" id="NFDQ01000012">
    <property type="protein sequence ID" value="OTY80059.1"/>
    <property type="molecule type" value="Genomic_DNA"/>
</dbReference>
<sequence>MEAGKNGLFDMKIVEQSGLPIFNILLDEQMSIPIVFCTYTDLKKYGFKLSIKQRETMIRGFVRTSNRMKGYAALYDLCEVIEIFCGYSPIYIHSH</sequence>
<evidence type="ECO:0000313" key="1">
    <source>
        <dbReference type="EMBL" id="OTY80059.1"/>
    </source>
</evidence>
<dbReference type="RefSeq" id="WP_000387204.1">
    <property type="nucleotide sequence ID" value="NZ_NFDQ01000012.1"/>
</dbReference>
<reference evidence="1 2" key="1">
    <citation type="submission" date="2016-10" db="EMBL/GenBank/DDBJ databases">
        <title>Comparative genomics of Bacillus thuringiensis reveals a path to pathogens against multiple invertebrate hosts.</title>
        <authorList>
            <person name="Zheng J."/>
            <person name="Gao Q."/>
            <person name="Liu H."/>
            <person name="Peng D."/>
            <person name="Ruan L."/>
            <person name="Sun M."/>
        </authorList>
    </citation>
    <scope>NUCLEOTIDE SEQUENCE [LARGE SCALE GENOMIC DNA]</scope>
    <source>
        <strain evidence="1">BGSC 4CE1</strain>
    </source>
</reference>
<protein>
    <submittedName>
        <fullName evidence="1">Uncharacterized protein</fullName>
    </submittedName>
</protein>
<evidence type="ECO:0000313" key="2">
    <source>
        <dbReference type="Proteomes" id="UP000194911"/>
    </source>
</evidence>